<dbReference type="GO" id="GO:0009279">
    <property type="term" value="C:cell outer membrane"/>
    <property type="evidence" value="ECO:0007669"/>
    <property type="project" value="UniProtKB-SubCell"/>
</dbReference>
<evidence type="ECO:0000256" key="5">
    <source>
        <dbReference type="ARBA" id="ARBA00023136"/>
    </source>
</evidence>
<dbReference type="EMBL" id="LAZR01002694">
    <property type="protein sequence ID" value="KKN26783.1"/>
    <property type="molecule type" value="Genomic_DNA"/>
</dbReference>
<comment type="caution">
    <text evidence="10">The sequence shown here is derived from an EMBL/GenBank/DDBJ whole genome shotgun (WGS) entry which is preliminary data.</text>
</comment>
<sequence length="519" mass="60242">MARCFRASGFFLFMSFNMIFDVYQSYRYPISVWTAFLCLTALSIISPNSWADDKDTSLRLNQGIELRADQQEQEILKDEDYLRGERPSLIIDGQSYTVQHNSNDVGRALYVSLQKKQWSSVKFFLEEYEEFADADPMLLAYARGAISRMEGDLEQAENDYRQLLNLKPDFLPGQLELARVLFENRKDADSNQVFDNIALTLNPADARQQGVSTSVDSFLQALDKRQSWQGSFSIGPTWVDNLNQSSESYSCLLYFGNVCFYERETPEAVKAHGLDYEATLNKRFALSGHHGVFFRSLLFGQSYKDHADFNESQITSQLGYSYHTQRNQFSLAPSFDFSRYGQRSMYGAWGMHSEWLHYLSDRALFKLEADYKDQQYRQQDYAAYNGDIWSAYATGWYVFPDDWTVFGGVDWTYKKAEVEPNAYQQMGIRAGVSKRFNESINAVLFASVRQRKHDEFNALLGEQREDIEQNYTLIVRFPGLSFYGLEPNITLKHRKVHSNVNWLYSYDRNSASLKLEKRF</sequence>
<dbReference type="Pfam" id="PF04575">
    <property type="entry name" value="SlipAM"/>
    <property type="match status" value="1"/>
</dbReference>
<evidence type="ECO:0000256" key="4">
    <source>
        <dbReference type="ARBA" id="ARBA00022729"/>
    </source>
</evidence>
<dbReference type="InterPro" id="IPR007655">
    <property type="entry name" value="Slam_C"/>
</dbReference>
<protein>
    <submittedName>
        <fullName evidence="10">Uncharacterized protein</fullName>
    </submittedName>
</protein>
<dbReference type="SUPFAM" id="SSF48452">
    <property type="entry name" value="TPR-like"/>
    <property type="match status" value="1"/>
</dbReference>
<evidence type="ECO:0000259" key="9">
    <source>
        <dbReference type="Pfam" id="PF24575"/>
    </source>
</evidence>
<feature type="domain" description="Surface lipoprotein assembly modifier C-terminal" evidence="8">
    <location>
        <begin position="228"/>
        <end position="519"/>
    </location>
</feature>
<dbReference type="PROSITE" id="PS50005">
    <property type="entry name" value="TPR"/>
    <property type="match status" value="1"/>
</dbReference>
<keyword evidence="4" id="KW-0732">Signal</keyword>
<reference evidence="10" key="1">
    <citation type="journal article" date="2015" name="Nature">
        <title>Complex archaea that bridge the gap between prokaryotes and eukaryotes.</title>
        <authorList>
            <person name="Spang A."/>
            <person name="Saw J.H."/>
            <person name="Jorgensen S.L."/>
            <person name="Zaremba-Niedzwiedzka K."/>
            <person name="Martijn J."/>
            <person name="Lind A.E."/>
            <person name="van Eijk R."/>
            <person name="Schleper C."/>
            <person name="Guy L."/>
            <person name="Ettema T.J."/>
        </authorList>
    </citation>
    <scope>NUCLEOTIDE SEQUENCE</scope>
</reference>
<keyword evidence="2" id="KW-1134">Transmembrane beta strand</keyword>
<evidence type="ECO:0000313" key="10">
    <source>
        <dbReference type="EMBL" id="KKN26783.1"/>
    </source>
</evidence>
<keyword evidence="7" id="KW-0175">Coiled coil</keyword>
<keyword evidence="6" id="KW-0998">Cell outer membrane</keyword>
<gene>
    <name evidence="10" type="ORF">LCGC14_0871140</name>
</gene>
<proteinExistence type="predicted"/>
<evidence type="ECO:0000256" key="1">
    <source>
        <dbReference type="ARBA" id="ARBA00004571"/>
    </source>
</evidence>
<evidence type="ECO:0000256" key="3">
    <source>
        <dbReference type="ARBA" id="ARBA00022692"/>
    </source>
</evidence>
<keyword evidence="3" id="KW-0812">Transmembrane</keyword>
<evidence type="ECO:0000256" key="2">
    <source>
        <dbReference type="ARBA" id="ARBA00022452"/>
    </source>
</evidence>
<dbReference type="Gene3D" id="1.25.40.10">
    <property type="entry name" value="Tetratricopeptide repeat domain"/>
    <property type="match status" value="1"/>
</dbReference>
<evidence type="ECO:0000259" key="8">
    <source>
        <dbReference type="Pfam" id="PF04575"/>
    </source>
</evidence>
<keyword evidence="5" id="KW-0472">Membrane</keyword>
<dbReference type="Pfam" id="PF24575">
    <property type="entry name" value="TPR_Slam"/>
    <property type="match status" value="1"/>
</dbReference>
<dbReference type="InterPro" id="IPR019734">
    <property type="entry name" value="TPR_rpt"/>
</dbReference>
<dbReference type="InterPro" id="IPR057556">
    <property type="entry name" value="TPR_Slam"/>
</dbReference>
<organism evidence="10">
    <name type="scientific">marine sediment metagenome</name>
    <dbReference type="NCBI Taxonomy" id="412755"/>
    <lineage>
        <taxon>unclassified sequences</taxon>
        <taxon>metagenomes</taxon>
        <taxon>ecological metagenomes</taxon>
    </lineage>
</organism>
<feature type="domain" description="Surface lipoprotein assembly modifier N-terminal TPR repeats region" evidence="9">
    <location>
        <begin position="95"/>
        <end position="193"/>
    </location>
</feature>
<evidence type="ECO:0000256" key="7">
    <source>
        <dbReference type="SAM" id="Coils"/>
    </source>
</evidence>
<evidence type="ECO:0000256" key="6">
    <source>
        <dbReference type="ARBA" id="ARBA00023237"/>
    </source>
</evidence>
<name>A0A0F9SBN5_9ZZZZ</name>
<dbReference type="AlphaFoldDB" id="A0A0F9SBN5"/>
<dbReference type="InterPro" id="IPR011990">
    <property type="entry name" value="TPR-like_helical_dom_sf"/>
</dbReference>
<comment type="subcellular location">
    <subcellularLocation>
        <location evidence="1">Cell outer membrane</location>
        <topology evidence="1">Multi-pass membrane protein</topology>
    </subcellularLocation>
</comment>
<accession>A0A0F9SBN5</accession>
<feature type="coiled-coil region" evidence="7">
    <location>
        <begin position="139"/>
        <end position="166"/>
    </location>
</feature>